<keyword evidence="1" id="KW-0812">Transmembrane</keyword>
<feature type="transmembrane region" description="Helical" evidence="1">
    <location>
        <begin position="32"/>
        <end position="54"/>
    </location>
</feature>
<sequence length="105" mass="11371">MALIQAKAIVVGVLASIFAMVMDWILEGKFSVYHALLLCAASMGTVALVSVVLVTPRPIKDGGKEGFQQPRIPKLAQTMAGRLYHKESSPSLCQSDEWHSKGDTE</sequence>
<dbReference type="PANTHER" id="PTHR16228">
    <property type="entry name" value="DIVALENT CATION TRANSPORTER SOLUTE CARRIER FAMILY 41"/>
    <property type="match status" value="1"/>
</dbReference>
<dbReference type="EMBL" id="CP111027">
    <property type="protein sequence ID" value="WAR29187.1"/>
    <property type="molecule type" value="Genomic_DNA"/>
</dbReference>
<gene>
    <name evidence="2" type="ORF">MAR_002755</name>
</gene>
<feature type="transmembrane region" description="Helical" evidence="1">
    <location>
        <begin position="7"/>
        <end position="26"/>
    </location>
</feature>
<keyword evidence="3" id="KW-1185">Reference proteome</keyword>
<dbReference type="PANTHER" id="PTHR16228:SF7">
    <property type="entry name" value="SLC41A_MGTE INTEGRAL MEMBRANE DOMAIN-CONTAINING PROTEIN"/>
    <property type="match status" value="1"/>
</dbReference>
<proteinExistence type="predicted"/>
<evidence type="ECO:0000256" key="1">
    <source>
        <dbReference type="SAM" id="Phobius"/>
    </source>
</evidence>
<keyword evidence="1" id="KW-0472">Membrane</keyword>
<dbReference type="InterPro" id="IPR045349">
    <property type="entry name" value="SLC41A1-3"/>
</dbReference>
<keyword evidence="1" id="KW-1133">Transmembrane helix</keyword>
<reference evidence="2" key="1">
    <citation type="submission" date="2022-11" db="EMBL/GenBank/DDBJ databases">
        <title>Centuries of genome instability and evolution in soft-shell clam transmissible cancer (bioRxiv).</title>
        <authorList>
            <person name="Hart S.F.M."/>
            <person name="Yonemitsu M.A."/>
            <person name="Giersch R.M."/>
            <person name="Beal B.F."/>
            <person name="Arriagada G."/>
            <person name="Davis B.W."/>
            <person name="Ostrander E.A."/>
            <person name="Goff S.P."/>
            <person name="Metzger M.J."/>
        </authorList>
    </citation>
    <scope>NUCLEOTIDE SEQUENCE</scope>
    <source>
        <strain evidence="2">MELC-2E11</strain>
        <tissue evidence="2">Siphon/mantle</tissue>
    </source>
</reference>
<organism evidence="2 3">
    <name type="scientific">Mya arenaria</name>
    <name type="common">Soft-shell clam</name>
    <dbReference type="NCBI Taxonomy" id="6604"/>
    <lineage>
        <taxon>Eukaryota</taxon>
        <taxon>Metazoa</taxon>
        <taxon>Spiralia</taxon>
        <taxon>Lophotrochozoa</taxon>
        <taxon>Mollusca</taxon>
        <taxon>Bivalvia</taxon>
        <taxon>Autobranchia</taxon>
        <taxon>Heteroconchia</taxon>
        <taxon>Euheterodonta</taxon>
        <taxon>Imparidentia</taxon>
        <taxon>Neoheterodontei</taxon>
        <taxon>Myida</taxon>
        <taxon>Myoidea</taxon>
        <taxon>Myidae</taxon>
        <taxon>Mya</taxon>
    </lineage>
</organism>
<dbReference type="Proteomes" id="UP001164746">
    <property type="component" value="Chromosome 16"/>
</dbReference>
<protein>
    <submittedName>
        <fullName evidence="2">S41A1-like protein</fullName>
    </submittedName>
</protein>
<evidence type="ECO:0000313" key="2">
    <source>
        <dbReference type="EMBL" id="WAR29187.1"/>
    </source>
</evidence>
<evidence type="ECO:0000313" key="3">
    <source>
        <dbReference type="Proteomes" id="UP001164746"/>
    </source>
</evidence>
<name>A0ABY7G793_MYAAR</name>
<accession>A0ABY7G793</accession>